<dbReference type="RefSeq" id="WP_275449980.1">
    <property type="nucleotide sequence ID" value="NZ_BDMD01000053.1"/>
</dbReference>
<gene>
    <name evidence="2" type="ORF">apy_10340</name>
</gene>
<dbReference type="EMBL" id="BDMD01000053">
    <property type="protein sequence ID" value="GBF09309.1"/>
    <property type="molecule type" value="Genomic_DNA"/>
</dbReference>
<reference evidence="2 3" key="1">
    <citation type="submission" date="2017-02" db="EMBL/GenBank/DDBJ databases">
        <title>isolation and characterization of a novel temperate virus Aeropyrum globular virus 1 infecting hyperthermophilic archaeon Aeropyrum.</title>
        <authorList>
            <person name="Yumiya M."/>
            <person name="Yoshida T."/>
            <person name="Sako Y."/>
        </authorList>
    </citation>
    <scope>NUCLEOTIDE SEQUENCE [LARGE SCALE GENOMIC DNA]</scope>
    <source>
        <strain evidence="2 3">YK1-12-2013</strain>
    </source>
</reference>
<feature type="transmembrane region" description="Helical" evidence="1">
    <location>
        <begin position="12"/>
        <end position="36"/>
    </location>
</feature>
<organism evidence="2 3">
    <name type="scientific">Aeropyrum pernix</name>
    <dbReference type="NCBI Taxonomy" id="56636"/>
    <lineage>
        <taxon>Archaea</taxon>
        <taxon>Thermoproteota</taxon>
        <taxon>Thermoprotei</taxon>
        <taxon>Desulfurococcales</taxon>
        <taxon>Desulfurococcaceae</taxon>
        <taxon>Aeropyrum</taxon>
    </lineage>
</organism>
<evidence type="ECO:0000313" key="3">
    <source>
        <dbReference type="Proteomes" id="UP000291213"/>
    </source>
</evidence>
<accession>A0A401HAH0</accession>
<evidence type="ECO:0000256" key="1">
    <source>
        <dbReference type="SAM" id="Phobius"/>
    </source>
</evidence>
<dbReference type="GeneID" id="79063957"/>
<keyword evidence="1" id="KW-0472">Membrane</keyword>
<dbReference type="AlphaFoldDB" id="A0A401HAH0"/>
<sequence length="44" mass="4599">MGEEANSGAGRGAFAVMAVWTALLILAWISIALVMVERGFFNGA</sequence>
<evidence type="ECO:0000313" key="2">
    <source>
        <dbReference type="EMBL" id="GBF09309.1"/>
    </source>
</evidence>
<name>A0A401HAH0_AERPX</name>
<proteinExistence type="predicted"/>
<dbReference type="Proteomes" id="UP000291213">
    <property type="component" value="Unassembled WGS sequence"/>
</dbReference>
<protein>
    <submittedName>
        <fullName evidence="2">Uncharacterized protein</fullName>
    </submittedName>
</protein>
<keyword evidence="1" id="KW-1133">Transmembrane helix</keyword>
<comment type="caution">
    <text evidence="2">The sequence shown here is derived from an EMBL/GenBank/DDBJ whole genome shotgun (WGS) entry which is preliminary data.</text>
</comment>
<keyword evidence="1" id="KW-0812">Transmembrane</keyword>